<reference evidence="5 6" key="2">
    <citation type="submission" date="2016-06" db="EMBL/GenBank/DDBJ databases">
        <title>Pedobacter psychrophilus sp. nov., isolated from Antarctic fragmentary rock.</title>
        <authorList>
            <person name="Svec P."/>
        </authorList>
    </citation>
    <scope>NUCLEOTIDE SEQUENCE [LARGE SCALE GENOMIC DNA]</scope>
    <source>
        <strain evidence="5 6">CCM 8644</strain>
    </source>
</reference>
<evidence type="ECO:0000313" key="6">
    <source>
        <dbReference type="Proteomes" id="UP000078459"/>
    </source>
</evidence>
<keyword evidence="6" id="KW-1185">Reference proteome</keyword>
<keyword evidence="1" id="KW-0719">Serine esterase</keyword>
<proteinExistence type="predicted"/>
<feature type="domain" description="4-O-methyl-glucuronoyl methylesterase-like" evidence="4">
    <location>
        <begin position="193"/>
        <end position="355"/>
    </location>
</feature>
<evidence type="ECO:0000256" key="3">
    <source>
        <dbReference type="ARBA" id="ARBA00022801"/>
    </source>
</evidence>
<evidence type="ECO:0000256" key="1">
    <source>
        <dbReference type="ARBA" id="ARBA00022487"/>
    </source>
</evidence>
<keyword evidence="3" id="KW-0378">Hydrolase</keyword>
<dbReference type="PANTHER" id="PTHR47381:SF3">
    <property type="entry name" value="ALPHA_BETA-HYDROLASES SUPERFAMILY PROTEIN"/>
    <property type="match status" value="1"/>
</dbReference>
<dbReference type="EMBL" id="LWHJ01000011">
    <property type="protein sequence ID" value="OAQ42030.1"/>
    <property type="molecule type" value="Genomic_DNA"/>
</dbReference>
<dbReference type="Pfam" id="PF22244">
    <property type="entry name" value="GCE_fung"/>
    <property type="match status" value="1"/>
</dbReference>
<dbReference type="InterPro" id="IPR054579">
    <property type="entry name" value="GCE-like_dom"/>
</dbReference>
<gene>
    <name evidence="5" type="ORF">A5893_02640</name>
</gene>
<evidence type="ECO:0000313" key="5">
    <source>
        <dbReference type="EMBL" id="OAQ42030.1"/>
    </source>
</evidence>
<dbReference type="SUPFAM" id="SSF53474">
    <property type="entry name" value="alpha/beta-Hydrolases"/>
    <property type="match status" value="1"/>
</dbReference>
<dbReference type="InterPro" id="IPR029058">
    <property type="entry name" value="AB_hydrolase_fold"/>
</dbReference>
<reference evidence="5 6" key="1">
    <citation type="submission" date="2016-04" db="EMBL/GenBank/DDBJ databases">
        <authorList>
            <person name="Evans L.H."/>
            <person name="Alamgir A."/>
            <person name="Owens N."/>
            <person name="Weber N.D."/>
            <person name="Virtaneva K."/>
            <person name="Barbian K."/>
            <person name="Babar A."/>
            <person name="Rosenke K."/>
        </authorList>
    </citation>
    <scope>NUCLEOTIDE SEQUENCE [LARGE SCALE GENOMIC DNA]</scope>
    <source>
        <strain evidence="5 6">CCM 8644</strain>
    </source>
</reference>
<evidence type="ECO:0000259" key="4">
    <source>
        <dbReference type="Pfam" id="PF22244"/>
    </source>
</evidence>
<dbReference type="Proteomes" id="UP000078459">
    <property type="component" value="Unassembled WGS sequence"/>
</dbReference>
<dbReference type="GO" id="GO:0052689">
    <property type="term" value="F:carboxylic ester hydrolase activity"/>
    <property type="evidence" value="ECO:0007669"/>
    <property type="project" value="UniProtKB-KW"/>
</dbReference>
<sequence>MLTNLKAQTLVEKEVPVYTLPSLTILNNGQEIKTAKVWENKRRDEIIALLKNEMYGTMPEKPKRMAFKVFDVDSNALNGKATRKQVRVIFDKKVDSVFMDILIYIPNKSRQPVPLILGLNFAGNQEALNDPKIKITESWVAKKSKGAINNKASEASRGYSTDVFPIERMIDEGYAAATIYAGDINPDYFNLTNAVQSLYLKLQNRKDNFSTIGAWAWGLSRAMDYFEKDNQIDEKRVVLTGLSRLGKAALWAGALDQRFAIVISTESGKGGDALFKREFGESVDRIIKVFPQWFCANFNKYANNVAQMQFDQHMVLALVAPRPLYIGTAQEDLNEDPKGEFLSLKAAEPIYKLYGFKGLPINEFPKVNSPVHNEKMGFHLREGKHGITAYDWDNYFVFIKSRL</sequence>
<dbReference type="PANTHER" id="PTHR47381">
    <property type="entry name" value="ALPHA/BETA-HYDROLASES SUPERFAMILY PROTEIN"/>
    <property type="match status" value="1"/>
</dbReference>
<organism evidence="5 6">
    <name type="scientific">Pedobacter psychrophilus</name>
    <dbReference type="NCBI Taxonomy" id="1826909"/>
    <lineage>
        <taxon>Bacteria</taxon>
        <taxon>Pseudomonadati</taxon>
        <taxon>Bacteroidota</taxon>
        <taxon>Sphingobacteriia</taxon>
        <taxon>Sphingobacteriales</taxon>
        <taxon>Sphingobacteriaceae</taxon>
        <taxon>Pedobacter</taxon>
    </lineage>
</organism>
<dbReference type="Gene3D" id="3.40.50.1820">
    <property type="entry name" value="alpha/beta hydrolase"/>
    <property type="match status" value="1"/>
</dbReference>
<protein>
    <recommendedName>
        <fullName evidence="4">4-O-methyl-glucuronoyl methylesterase-like domain-containing protein</fullName>
    </recommendedName>
</protein>
<evidence type="ECO:0000256" key="2">
    <source>
        <dbReference type="ARBA" id="ARBA00022729"/>
    </source>
</evidence>
<keyword evidence="2" id="KW-0732">Signal</keyword>
<dbReference type="AlphaFoldDB" id="A0A179DMS7"/>
<dbReference type="STRING" id="1826909.A5893_02640"/>
<name>A0A179DMS7_9SPHI</name>
<dbReference type="OrthoDB" id="9809261at2"/>
<accession>A0A179DMS7</accession>
<comment type="caution">
    <text evidence="5">The sequence shown here is derived from an EMBL/GenBank/DDBJ whole genome shotgun (WGS) entry which is preliminary data.</text>
</comment>
<dbReference type="RefSeq" id="WP_068821061.1">
    <property type="nucleotide sequence ID" value="NZ_LWHJ01000011.1"/>
</dbReference>